<dbReference type="Gene3D" id="3.40.50.300">
    <property type="entry name" value="P-loop containing nucleotide triphosphate hydrolases"/>
    <property type="match status" value="1"/>
</dbReference>
<dbReference type="InterPro" id="IPR001208">
    <property type="entry name" value="MCM_dom"/>
</dbReference>
<dbReference type="InterPro" id="IPR000523">
    <property type="entry name" value="Mg_chelatse_chII-like_cat_dom"/>
</dbReference>
<dbReference type="Gene3D" id="3.30.230.10">
    <property type="match status" value="1"/>
</dbReference>
<dbReference type="Pfam" id="PF13541">
    <property type="entry name" value="ChlI"/>
    <property type="match status" value="1"/>
</dbReference>
<evidence type="ECO:0000313" key="5">
    <source>
        <dbReference type="Proteomes" id="UP000237883"/>
    </source>
</evidence>
<dbReference type="InterPro" id="IPR025158">
    <property type="entry name" value="Mg_chelat-rel_C"/>
</dbReference>
<name>A0A2S0L3L7_9FIRM</name>
<accession>A0A2S0L3L7</accession>
<organism evidence="4 5">
    <name type="scientific">Mogibacterium diversum</name>
    <dbReference type="NCBI Taxonomy" id="114527"/>
    <lineage>
        <taxon>Bacteria</taxon>
        <taxon>Bacillati</taxon>
        <taxon>Bacillota</taxon>
        <taxon>Clostridia</taxon>
        <taxon>Peptostreptococcales</taxon>
        <taxon>Anaerovoracaceae</taxon>
        <taxon>Mogibacterium</taxon>
    </lineage>
</organism>
<keyword evidence="2" id="KW-0067">ATP-binding</keyword>
<evidence type="ECO:0000256" key="1">
    <source>
        <dbReference type="ARBA" id="ARBA00022741"/>
    </source>
</evidence>
<dbReference type="KEGG" id="mdv:C5Q96_03040"/>
<protein>
    <submittedName>
        <fullName evidence="4">Magnesium chelatase</fullName>
    </submittedName>
</protein>
<evidence type="ECO:0000313" key="4">
    <source>
        <dbReference type="EMBL" id="AVM47868.1"/>
    </source>
</evidence>
<dbReference type="InterPro" id="IPR020568">
    <property type="entry name" value="Ribosomal_Su5_D2-typ_SF"/>
</dbReference>
<dbReference type="Pfam" id="PF01078">
    <property type="entry name" value="Mg_chelatase"/>
    <property type="match status" value="1"/>
</dbReference>
<proteinExistence type="predicted"/>
<dbReference type="SUPFAM" id="SSF54211">
    <property type="entry name" value="Ribosomal protein S5 domain 2-like"/>
    <property type="match status" value="1"/>
</dbReference>
<dbReference type="RefSeq" id="WP_106056947.1">
    <property type="nucleotide sequence ID" value="NZ_CAUUYG010000003.1"/>
</dbReference>
<dbReference type="Proteomes" id="UP000237883">
    <property type="component" value="Chromosome"/>
</dbReference>
<gene>
    <name evidence="4" type="ORF">C5Q96_03040</name>
</gene>
<feature type="domain" description="MCM C-terminal AAA(+) ATPase" evidence="3">
    <location>
        <begin position="291"/>
        <end position="392"/>
    </location>
</feature>
<dbReference type="InterPro" id="IPR004482">
    <property type="entry name" value="Mg_chelat-rel"/>
</dbReference>
<sequence>MLSTITSGVIKGIEGQKVNIETCIGNGLPNFNIVGLASKSVIESRERIRSAIIHSGYDFPHGHITVNLSPASLNKNGSHLDLPIAIGVLSSTLVVNSRKAKAYAVIGELSLSGRIMPIDGVLPLIIAFREAGIKKVILPVRNVKEASMVEGISVIGVKKLEEAIVAINNELSEGDTFPIANYSSERIEECDYSDIKGQEYAKRALVVAAAGKHPLLMIGPPGCGKTMLAKRMPTILTPITNSELLETTIIHSVAGHLNKGSNNLINRPFRAPHHTISRAALLGGGVYPMPGELSLAHNGVLFLDEFCEFDSGQIEALRQPLEDHKIVISRQGITYEFPCRALVIMAANPCPCGFFGSESNECTCTAQEIARYRRRMSGPILDRIDLQLTMQEVRYEDLKFEKIGKDKVLDSETMSSMVSDAVRFSKLEGRDEKCGNISDKKIRDACLLGNLENKFLENAYDRLKLSPRSYIRTLKVARTIADIEQERKVSIEHLAEALGYRCSEYDIGKD</sequence>
<reference evidence="5" key="1">
    <citation type="submission" date="2018-02" db="EMBL/GenBank/DDBJ databases">
        <authorList>
            <person name="Holder M.E."/>
            <person name="Ajami N.J."/>
            <person name="Petrosino J.F."/>
        </authorList>
    </citation>
    <scope>NUCLEOTIDE SEQUENCE [LARGE SCALE GENOMIC DNA]</scope>
    <source>
        <strain evidence="5">CCUG 47132</strain>
    </source>
</reference>
<evidence type="ECO:0000256" key="2">
    <source>
        <dbReference type="ARBA" id="ARBA00022840"/>
    </source>
</evidence>
<dbReference type="Pfam" id="PF13335">
    <property type="entry name" value="Mg_chelatase_C"/>
    <property type="match status" value="1"/>
</dbReference>
<evidence type="ECO:0000259" key="3">
    <source>
        <dbReference type="PROSITE" id="PS50051"/>
    </source>
</evidence>
<dbReference type="NCBIfam" id="TIGR00368">
    <property type="entry name" value="YifB family Mg chelatase-like AAA ATPase"/>
    <property type="match status" value="1"/>
</dbReference>
<dbReference type="AlphaFoldDB" id="A0A2S0L3L7"/>
<dbReference type="OrthoDB" id="9813147at2"/>
<dbReference type="PANTHER" id="PTHR32039:SF7">
    <property type="entry name" value="COMPETENCE PROTEIN COMM"/>
    <property type="match status" value="1"/>
</dbReference>
<dbReference type="GeneID" id="78391232"/>
<dbReference type="GO" id="GO:0003677">
    <property type="term" value="F:DNA binding"/>
    <property type="evidence" value="ECO:0007669"/>
    <property type="project" value="InterPro"/>
</dbReference>
<dbReference type="PROSITE" id="PS50051">
    <property type="entry name" value="MCM_2"/>
    <property type="match status" value="1"/>
</dbReference>
<keyword evidence="1" id="KW-0547">Nucleotide-binding</keyword>
<dbReference type="SUPFAM" id="SSF52540">
    <property type="entry name" value="P-loop containing nucleoside triphosphate hydrolases"/>
    <property type="match status" value="1"/>
</dbReference>
<keyword evidence="5" id="KW-1185">Reference proteome</keyword>
<dbReference type="InterPro" id="IPR027417">
    <property type="entry name" value="P-loop_NTPase"/>
</dbReference>
<dbReference type="InterPro" id="IPR014721">
    <property type="entry name" value="Ribsml_uS5_D2-typ_fold_subgr"/>
</dbReference>
<dbReference type="PANTHER" id="PTHR32039">
    <property type="entry name" value="MAGNESIUM-CHELATASE SUBUNIT CHLI"/>
    <property type="match status" value="1"/>
</dbReference>
<dbReference type="EMBL" id="CP027228">
    <property type="protein sequence ID" value="AVM47868.1"/>
    <property type="molecule type" value="Genomic_DNA"/>
</dbReference>
<dbReference type="PRINTS" id="PR01657">
    <property type="entry name" value="MCMFAMILY"/>
</dbReference>
<dbReference type="InterPro" id="IPR045006">
    <property type="entry name" value="CHLI-like"/>
</dbReference>
<dbReference type="GO" id="GO:0005524">
    <property type="term" value="F:ATP binding"/>
    <property type="evidence" value="ECO:0007669"/>
    <property type="project" value="UniProtKB-KW"/>
</dbReference>